<evidence type="ECO:0000256" key="5">
    <source>
        <dbReference type="SAM" id="Phobius"/>
    </source>
</evidence>
<evidence type="ECO:0000256" key="4">
    <source>
        <dbReference type="ARBA" id="ARBA00023136"/>
    </source>
</evidence>
<dbReference type="STRING" id="721133.SAMN05216176_101208"/>
<feature type="transmembrane region" description="Helical" evidence="5">
    <location>
        <begin position="104"/>
        <end position="122"/>
    </location>
</feature>
<comment type="subcellular location">
    <subcellularLocation>
        <location evidence="1">Membrane</location>
        <topology evidence="1">Multi-pass membrane protein</topology>
    </subcellularLocation>
</comment>
<comment type="caution">
    <text evidence="6">The sequence shown here is derived from an EMBL/GenBank/DDBJ whole genome shotgun (WGS) entry which is preliminary data.</text>
</comment>
<proteinExistence type="predicted"/>
<keyword evidence="3 5" id="KW-1133">Transmembrane helix</keyword>
<keyword evidence="4 5" id="KW-0472">Membrane</keyword>
<dbReference type="InterPro" id="IPR032808">
    <property type="entry name" value="DoxX"/>
</dbReference>
<dbReference type="Pfam" id="PF07681">
    <property type="entry name" value="DoxX"/>
    <property type="match status" value="1"/>
</dbReference>
<feature type="transmembrane region" description="Helical" evidence="5">
    <location>
        <begin position="72"/>
        <end position="92"/>
    </location>
</feature>
<keyword evidence="2 5" id="KW-0812">Transmembrane</keyword>
<feature type="transmembrane region" description="Helical" evidence="5">
    <location>
        <begin position="6"/>
        <end position="26"/>
    </location>
</feature>
<evidence type="ECO:0000313" key="7">
    <source>
        <dbReference type="Proteomes" id="UP000007374"/>
    </source>
</evidence>
<keyword evidence="7" id="KW-1185">Reference proteome</keyword>
<reference evidence="6 7" key="1">
    <citation type="journal article" date="2012" name="J. Bacteriol.">
        <title>Genome Sequence of Nitratireductor indicus Type Strain C115.</title>
        <authorList>
            <person name="Lai Q."/>
            <person name="Li G."/>
            <person name="Yu Z."/>
            <person name="Shao Z."/>
        </authorList>
    </citation>
    <scope>NUCLEOTIDE SEQUENCE [LARGE SCALE GENOMIC DNA]</scope>
    <source>
        <strain evidence="6 7">C115</strain>
    </source>
</reference>
<evidence type="ECO:0000313" key="6">
    <source>
        <dbReference type="EMBL" id="EKF43458.1"/>
    </source>
</evidence>
<feature type="transmembrane region" description="Helical" evidence="5">
    <location>
        <begin position="46"/>
        <end position="66"/>
    </location>
</feature>
<evidence type="ECO:0000256" key="1">
    <source>
        <dbReference type="ARBA" id="ARBA00004141"/>
    </source>
</evidence>
<evidence type="ECO:0000256" key="2">
    <source>
        <dbReference type="ARBA" id="ARBA00022692"/>
    </source>
</evidence>
<dbReference type="AlphaFoldDB" id="K2N7K5"/>
<organism evidence="6 7">
    <name type="scientific">Nitratireductor indicus C115</name>
    <dbReference type="NCBI Taxonomy" id="1231190"/>
    <lineage>
        <taxon>Bacteria</taxon>
        <taxon>Pseudomonadati</taxon>
        <taxon>Pseudomonadota</taxon>
        <taxon>Alphaproteobacteria</taxon>
        <taxon>Hyphomicrobiales</taxon>
        <taxon>Phyllobacteriaceae</taxon>
        <taxon>Nitratireductor</taxon>
    </lineage>
</organism>
<sequence length="124" mass="12712">MPEAFVAFLPVLGRLCLGGAFVFAGLRNLGNIPALSDALAQRGVPAAKLVLMAGIGLQCVAGALFAAGFLTAYAAAALVVFLVAATAIFHNFWDHRGMDRSARINGVVANIALAGSFLLAMAHS</sequence>
<accession>K2N7K5</accession>
<dbReference type="OrthoDB" id="8255719at2"/>
<gene>
    <name evidence="6" type="ORF">NA8A_05483</name>
</gene>
<dbReference type="eggNOG" id="COG2259">
    <property type="taxonomic scope" value="Bacteria"/>
</dbReference>
<dbReference type="RefSeq" id="WP_009449652.1">
    <property type="nucleotide sequence ID" value="NZ_AMSI01000003.1"/>
</dbReference>
<dbReference type="EMBL" id="AMSI01000003">
    <property type="protein sequence ID" value="EKF43458.1"/>
    <property type="molecule type" value="Genomic_DNA"/>
</dbReference>
<dbReference type="Proteomes" id="UP000007374">
    <property type="component" value="Unassembled WGS sequence"/>
</dbReference>
<dbReference type="PATRIC" id="fig|1231190.3.peg.1150"/>
<name>K2N7K5_9HYPH</name>
<protein>
    <submittedName>
        <fullName evidence="6">DoxX family protein</fullName>
    </submittedName>
</protein>
<dbReference type="GO" id="GO:0016020">
    <property type="term" value="C:membrane"/>
    <property type="evidence" value="ECO:0007669"/>
    <property type="project" value="UniProtKB-SubCell"/>
</dbReference>
<evidence type="ECO:0000256" key="3">
    <source>
        <dbReference type="ARBA" id="ARBA00022989"/>
    </source>
</evidence>